<keyword evidence="3" id="KW-1185">Reference proteome</keyword>
<dbReference type="AlphaFoldDB" id="A0AA49GDW8"/>
<reference evidence="2" key="1">
    <citation type="submission" date="2023-08" db="EMBL/GenBank/DDBJ databases">
        <title>Comparative genomics and taxonomic characterization of three novel marine species of genus Marivirga.</title>
        <authorList>
            <person name="Muhammad N."/>
            <person name="Kim S.-G."/>
        </authorList>
    </citation>
    <scope>NUCLEOTIDE SEQUENCE [LARGE SCALE GENOMIC DNA]</scope>
    <source>
        <strain evidence="2">ABR2-2</strain>
    </source>
</reference>
<feature type="compositionally biased region" description="Basic residues" evidence="1">
    <location>
        <begin position="150"/>
        <end position="165"/>
    </location>
</feature>
<dbReference type="RefSeq" id="WP_308356189.1">
    <property type="nucleotide sequence ID" value="NZ_CP129970.2"/>
</dbReference>
<gene>
    <name evidence="2" type="ORF">QYS48_24285</name>
</gene>
<sequence>MKFYLTLILLLISTNLLGQKYGSALGGRIGEGQYGISLKQKVYNKISAEAITEFKANSYQFSILPKYHIPVLGKGLNLFIGLGIHYGNEKELGPYYGYDLIGGLELKLPTLPITISTDVKPSYHINHTDWFDFSAAVSIHYVLSKETKQKRQKARKKRNRRKLRQERREERRENRNQWLNGFSDSKN</sequence>
<organism evidence="2 3">
    <name type="scientific">Marivirga arenosa</name>
    <dbReference type="NCBI Taxonomy" id="3059076"/>
    <lineage>
        <taxon>Bacteria</taxon>
        <taxon>Pseudomonadati</taxon>
        <taxon>Bacteroidota</taxon>
        <taxon>Cytophagia</taxon>
        <taxon>Cytophagales</taxon>
        <taxon>Marivirgaceae</taxon>
        <taxon>Marivirga</taxon>
    </lineage>
</organism>
<evidence type="ECO:0000256" key="1">
    <source>
        <dbReference type="SAM" id="MobiDB-lite"/>
    </source>
</evidence>
<feature type="compositionally biased region" description="Basic and acidic residues" evidence="1">
    <location>
        <begin position="166"/>
        <end position="175"/>
    </location>
</feature>
<feature type="compositionally biased region" description="Polar residues" evidence="1">
    <location>
        <begin position="178"/>
        <end position="187"/>
    </location>
</feature>
<accession>A0AA49GDW8</accession>
<dbReference type="EMBL" id="CP129970">
    <property type="protein sequence ID" value="WKK85095.2"/>
    <property type="molecule type" value="Genomic_DNA"/>
</dbReference>
<name>A0AA49GDW8_9BACT</name>
<dbReference type="Proteomes" id="UP001244443">
    <property type="component" value="Chromosome"/>
</dbReference>
<proteinExistence type="predicted"/>
<feature type="region of interest" description="Disordered" evidence="1">
    <location>
        <begin position="148"/>
        <end position="187"/>
    </location>
</feature>
<evidence type="ECO:0000313" key="3">
    <source>
        <dbReference type="Proteomes" id="UP001244443"/>
    </source>
</evidence>
<evidence type="ECO:0000313" key="2">
    <source>
        <dbReference type="EMBL" id="WKK85095.2"/>
    </source>
</evidence>
<protein>
    <submittedName>
        <fullName evidence="2">Uncharacterized protein</fullName>
    </submittedName>
</protein>